<comment type="similarity">
    <text evidence="1">Belongs to the short-chain dehydrogenases/reductases (SDR) family.</text>
</comment>
<dbReference type="InterPro" id="IPR020904">
    <property type="entry name" value="Sc_DH/Rdtase_CS"/>
</dbReference>
<dbReference type="InterPro" id="IPR036291">
    <property type="entry name" value="NAD(P)-bd_dom_sf"/>
</dbReference>
<keyword evidence="4" id="KW-1185">Reference proteome</keyword>
<dbReference type="PANTHER" id="PTHR44169">
    <property type="entry name" value="NADPH-DEPENDENT 1-ACYLDIHYDROXYACETONE PHOSPHATE REDUCTASE"/>
    <property type="match status" value="1"/>
</dbReference>
<dbReference type="Pfam" id="PF00106">
    <property type="entry name" value="adh_short"/>
    <property type="match status" value="1"/>
</dbReference>
<keyword evidence="2" id="KW-0560">Oxidoreductase</keyword>
<dbReference type="OrthoDB" id="9810734at2"/>
<gene>
    <name evidence="3" type="ORF">SAMN05660831_02642</name>
</gene>
<dbReference type="PROSITE" id="PS00061">
    <property type="entry name" value="ADH_SHORT"/>
    <property type="match status" value="1"/>
</dbReference>
<dbReference type="CDD" id="cd05374">
    <property type="entry name" value="17beta-HSD-like_SDR_c"/>
    <property type="match status" value="1"/>
</dbReference>
<evidence type="ECO:0000256" key="1">
    <source>
        <dbReference type="ARBA" id="ARBA00006484"/>
    </source>
</evidence>
<protein>
    <submittedName>
        <fullName evidence="3">Short-chain dehydrogenase</fullName>
    </submittedName>
</protein>
<reference evidence="3 4" key="1">
    <citation type="submission" date="2016-10" db="EMBL/GenBank/DDBJ databases">
        <authorList>
            <person name="de Groot N.N."/>
        </authorList>
    </citation>
    <scope>NUCLEOTIDE SEQUENCE [LARGE SCALE GENOMIC DNA]</scope>
    <source>
        <strain evidence="3 4">HL3</strain>
    </source>
</reference>
<evidence type="ECO:0000313" key="3">
    <source>
        <dbReference type="EMBL" id="SFD94045.1"/>
    </source>
</evidence>
<dbReference type="InterPro" id="IPR002347">
    <property type="entry name" value="SDR_fam"/>
</dbReference>
<proteinExistence type="inferred from homology"/>
<dbReference type="Gene3D" id="3.40.50.720">
    <property type="entry name" value="NAD(P)-binding Rossmann-like Domain"/>
    <property type="match status" value="1"/>
</dbReference>
<dbReference type="PANTHER" id="PTHR44169:SF6">
    <property type="entry name" value="NADPH-DEPENDENT 1-ACYLDIHYDROXYACETONE PHOSPHATE REDUCTASE"/>
    <property type="match status" value="1"/>
</dbReference>
<sequence>MARTILITGCSSGIGHHCAHALAAEGWRVFASARDPEDVERLRAEGLPDALPLDLDNAASIAAAVERVAEATGGTLDAVFHNAAFGQPGSVEDLTRERLRASFETNLFGTVELNNRILPLMRAQGHGRVIFDSSVLGLVALPFRGAYNASKFALEGLADTLRLELAGTGIHVSLIEPGPVRSRFRENALANFRNHIDRDKSPFRKTYAAVEARLEGSCEAPFTRGPEAVQKALRHALGSRRPRPRYAVTHATRILGLARRLLTTRALDRLLRRISRGENPPAGRD</sequence>
<dbReference type="Proteomes" id="UP000198611">
    <property type="component" value="Unassembled WGS sequence"/>
</dbReference>
<evidence type="ECO:0000313" key="4">
    <source>
        <dbReference type="Proteomes" id="UP000198611"/>
    </source>
</evidence>
<dbReference type="EMBL" id="FOMJ01000014">
    <property type="protein sequence ID" value="SFD94045.1"/>
    <property type="molecule type" value="Genomic_DNA"/>
</dbReference>
<evidence type="ECO:0000256" key="2">
    <source>
        <dbReference type="ARBA" id="ARBA00023002"/>
    </source>
</evidence>
<accession>A0A1I1WFQ0</accession>
<dbReference type="STRING" id="1123397.SAMN05660831_02642"/>
<name>A0A1I1WFQ0_9GAMM</name>
<dbReference type="AlphaFoldDB" id="A0A1I1WFQ0"/>
<dbReference type="GO" id="GO:0016491">
    <property type="term" value="F:oxidoreductase activity"/>
    <property type="evidence" value="ECO:0007669"/>
    <property type="project" value="UniProtKB-KW"/>
</dbReference>
<dbReference type="RefSeq" id="WP_093429247.1">
    <property type="nucleotide sequence ID" value="NZ_FOMJ01000014.1"/>
</dbReference>
<dbReference type="SUPFAM" id="SSF51735">
    <property type="entry name" value="NAD(P)-binding Rossmann-fold domains"/>
    <property type="match status" value="1"/>
</dbReference>
<dbReference type="PRINTS" id="PR00081">
    <property type="entry name" value="GDHRDH"/>
</dbReference>
<organism evidence="3 4">
    <name type="scientific">Thiohalospira halophila DSM 15071</name>
    <dbReference type="NCBI Taxonomy" id="1123397"/>
    <lineage>
        <taxon>Bacteria</taxon>
        <taxon>Pseudomonadati</taxon>
        <taxon>Pseudomonadota</taxon>
        <taxon>Gammaproteobacteria</taxon>
        <taxon>Thiohalospirales</taxon>
        <taxon>Thiohalospiraceae</taxon>
        <taxon>Thiohalospira</taxon>
    </lineage>
</organism>